<sequence length="740" mass="78527">MTFLSPWMLAGAAAVGIPIALHFFYKARYQRLPWAAMDFLKEAIEQTSRRLKFQEWILLALRCLVILLLALALARPGLDAAGAGGRGEAVDAVLVFDTSFSMGADDGDGKTRLDRAKEAALGVIESLPPKSTVQVILCGDRAENIGPKSRSNLDQARQLIPTLQTTGLSSDFLPGFAAAHTAAESGTAPVREVYLFSDLQKLGFERQQGALRDKCDELRGKSNLVFVRCGSEGRKVSNVAVTDVTAVGTIPHTKSRVPFVVSVKNTGAEVAKGIKVGLELAGKQVQDVVQVDGIEPGQVVPVTLTGNLEDAGPQVLTVRVSGDRLPGDNRFDRVILVREAIRVLLVDGNPNREMPVESASHFVRTALTPVAQDRTEDYFVRPAVAAASEVGPGMLANFDIVYLLNAPAATPADPRAGLPADFVARLREFVASGGGLVIGGGDQAIPTDYNRVLGSGGAGLLPFDLSGEPANATETAPFVPAPESVEVPSFLAAFKERPFSDALRGVTITKLHPLATDGPGAAGGRVLVRTGDGKPFITSRVVGEGEVVFVATSLDERWTNFPGRASDAFVPFTQYTLAHLTARKVPGGTRTAGEPLVWHPPEADGLFDLVKPPRDGEKDGRRVRLDKARAGAGGKATLTATDTADSGLYRIVAEGRPDSTGPVFAVNPDLRDSANLDVASVADLTKMLGFEPAVIQAGAGTEAAVTQQRARREWTEYVLLLLLLAAVGESAWAWLCGRAW</sequence>
<dbReference type="PANTHER" id="PTHR37464">
    <property type="entry name" value="BLL2463 PROTEIN"/>
    <property type="match status" value="1"/>
</dbReference>
<name>A0A517XYW7_9BACT</name>
<dbReference type="Pfam" id="PF07705">
    <property type="entry name" value="CARDB"/>
    <property type="match status" value="1"/>
</dbReference>
<reference evidence="3 4" key="1">
    <citation type="submission" date="2019-02" db="EMBL/GenBank/DDBJ databases">
        <title>Deep-cultivation of Planctomycetes and their phenomic and genomic characterization uncovers novel biology.</title>
        <authorList>
            <person name="Wiegand S."/>
            <person name="Jogler M."/>
            <person name="Boedeker C."/>
            <person name="Pinto D."/>
            <person name="Vollmers J."/>
            <person name="Rivas-Marin E."/>
            <person name="Kohn T."/>
            <person name="Peeters S.H."/>
            <person name="Heuer A."/>
            <person name="Rast P."/>
            <person name="Oberbeckmann S."/>
            <person name="Bunk B."/>
            <person name="Jeske O."/>
            <person name="Meyerdierks A."/>
            <person name="Storesund J.E."/>
            <person name="Kallscheuer N."/>
            <person name="Luecker S."/>
            <person name="Lage O.M."/>
            <person name="Pohl T."/>
            <person name="Merkel B.J."/>
            <person name="Hornburger P."/>
            <person name="Mueller R.-W."/>
            <person name="Bruemmer F."/>
            <person name="Labrenz M."/>
            <person name="Spormann A.M."/>
            <person name="Op den Camp H."/>
            <person name="Overmann J."/>
            <person name="Amann R."/>
            <person name="Jetten M.S.M."/>
            <person name="Mascher T."/>
            <person name="Medema M.H."/>
            <person name="Devos D.P."/>
            <person name="Kaster A.-K."/>
            <person name="Ovreas L."/>
            <person name="Rohde M."/>
            <person name="Galperin M.Y."/>
            <person name="Jogler C."/>
        </authorList>
    </citation>
    <scope>NUCLEOTIDE SEQUENCE [LARGE SCALE GENOMIC DNA]</scope>
    <source>
        <strain evidence="3 4">ETA_A1</strain>
    </source>
</reference>
<dbReference type="Pfam" id="PF13519">
    <property type="entry name" value="VWA_2"/>
    <property type="match status" value="1"/>
</dbReference>
<dbReference type="PROSITE" id="PS50890">
    <property type="entry name" value="PUA"/>
    <property type="match status" value="1"/>
</dbReference>
<keyword evidence="4" id="KW-1185">Reference proteome</keyword>
<dbReference type="SMART" id="SM00327">
    <property type="entry name" value="VWA"/>
    <property type="match status" value="1"/>
</dbReference>
<dbReference type="InterPro" id="IPR036465">
    <property type="entry name" value="vWFA_dom_sf"/>
</dbReference>
<feature type="transmembrane region" description="Helical" evidence="1">
    <location>
        <begin position="6"/>
        <end position="25"/>
    </location>
</feature>
<dbReference type="InterPro" id="IPR029062">
    <property type="entry name" value="Class_I_gatase-like"/>
</dbReference>
<dbReference type="InterPro" id="IPR011933">
    <property type="entry name" value="Double_TM_dom"/>
</dbReference>
<dbReference type="InterPro" id="IPR011635">
    <property type="entry name" value="CARDB"/>
</dbReference>
<dbReference type="CDD" id="cd00198">
    <property type="entry name" value="vWFA"/>
    <property type="match status" value="1"/>
</dbReference>
<dbReference type="InterPro" id="IPR002035">
    <property type="entry name" value="VWF_A"/>
</dbReference>
<evidence type="ECO:0000259" key="2">
    <source>
        <dbReference type="SMART" id="SM00327"/>
    </source>
</evidence>
<dbReference type="Pfam" id="PF07584">
    <property type="entry name" value="BatA"/>
    <property type="match status" value="1"/>
</dbReference>
<dbReference type="SUPFAM" id="SSF53300">
    <property type="entry name" value="vWA-like"/>
    <property type="match status" value="1"/>
</dbReference>
<dbReference type="InterPro" id="IPR024163">
    <property type="entry name" value="Aerotolerance_reg_N"/>
</dbReference>
<keyword evidence="1" id="KW-0812">Transmembrane</keyword>
<keyword evidence="1" id="KW-1133">Transmembrane helix</keyword>
<feature type="domain" description="VWFA" evidence="2">
    <location>
        <begin position="89"/>
        <end position="278"/>
    </location>
</feature>
<dbReference type="PANTHER" id="PTHR37464:SF1">
    <property type="entry name" value="BLL2463 PROTEIN"/>
    <property type="match status" value="1"/>
</dbReference>
<dbReference type="Gene3D" id="3.40.50.880">
    <property type="match status" value="1"/>
</dbReference>
<dbReference type="KEGG" id="uli:ETAA1_46410"/>
<proteinExistence type="predicted"/>
<dbReference type="NCBIfam" id="TIGR02226">
    <property type="entry name" value="two_anch"/>
    <property type="match status" value="1"/>
</dbReference>
<dbReference type="EMBL" id="CP036273">
    <property type="protein sequence ID" value="QDU22658.1"/>
    <property type="molecule type" value="Genomic_DNA"/>
</dbReference>
<dbReference type="Proteomes" id="UP000319576">
    <property type="component" value="Chromosome"/>
</dbReference>
<dbReference type="InterPro" id="IPR013783">
    <property type="entry name" value="Ig-like_fold"/>
</dbReference>
<dbReference type="RefSeq" id="WP_202920341.1">
    <property type="nucleotide sequence ID" value="NZ_CP036273.1"/>
</dbReference>
<gene>
    <name evidence="3" type="ORF">ETAA1_46410</name>
</gene>
<protein>
    <recommendedName>
        <fullName evidence="2">VWFA domain-containing protein</fullName>
    </recommendedName>
</protein>
<dbReference type="Gene3D" id="3.40.50.410">
    <property type="entry name" value="von Willebrand factor, type A domain"/>
    <property type="match status" value="1"/>
</dbReference>
<feature type="transmembrane region" description="Helical" evidence="1">
    <location>
        <begin position="56"/>
        <end position="74"/>
    </location>
</feature>
<keyword evidence="1" id="KW-0472">Membrane</keyword>
<dbReference type="SUPFAM" id="SSF52317">
    <property type="entry name" value="Class I glutamine amidotransferase-like"/>
    <property type="match status" value="1"/>
</dbReference>
<dbReference type="Gene3D" id="2.60.40.10">
    <property type="entry name" value="Immunoglobulins"/>
    <property type="match status" value="1"/>
</dbReference>
<evidence type="ECO:0000256" key="1">
    <source>
        <dbReference type="SAM" id="Phobius"/>
    </source>
</evidence>
<organism evidence="3 4">
    <name type="scientific">Urbifossiella limnaea</name>
    <dbReference type="NCBI Taxonomy" id="2528023"/>
    <lineage>
        <taxon>Bacteria</taxon>
        <taxon>Pseudomonadati</taxon>
        <taxon>Planctomycetota</taxon>
        <taxon>Planctomycetia</taxon>
        <taxon>Gemmatales</taxon>
        <taxon>Gemmataceae</taxon>
        <taxon>Urbifossiella</taxon>
    </lineage>
</organism>
<accession>A0A517XYW7</accession>
<evidence type="ECO:0000313" key="3">
    <source>
        <dbReference type="EMBL" id="QDU22658.1"/>
    </source>
</evidence>
<dbReference type="AlphaFoldDB" id="A0A517XYW7"/>
<evidence type="ECO:0000313" key="4">
    <source>
        <dbReference type="Proteomes" id="UP000319576"/>
    </source>
</evidence>